<evidence type="ECO:0000313" key="10">
    <source>
        <dbReference type="EMBL" id="KAK7283251.1"/>
    </source>
</evidence>
<feature type="domain" description="N-acetyltransferase" evidence="9">
    <location>
        <begin position="564"/>
        <end position="710"/>
    </location>
</feature>
<dbReference type="CDD" id="cd04301">
    <property type="entry name" value="NAT_SF"/>
    <property type="match status" value="1"/>
</dbReference>
<keyword evidence="4" id="KW-0862">Zinc</keyword>
<dbReference type="InterPro" id="IPR001965">
    <property type="entry name" value="Znf_PHD"/>
</dbReference>
<evidence type="ECO:0000313" key="11">
    <source>
        <dbReference type="Proteomes" id="UP001372338"/>
    </source>
</evidence>
<dbReference type="GO" id="GO:0008270">
    <property type="term" value="F:zinc ion binding"/>
    <property type="evidence" value="ECO:0007669"/>
    <property type="project" value="UniProtKB-KW"/>
</dbReference>
<dbReference type="InterPro" id="IPR059153">
    <property type="entry name" value="NSD_PHD-1st"/>
</dbReference>
<dbReference type="SUPFAM" id="SSF55729">
    <property type="entry name" value="Acyl-CoA N-acyltransferases (Nat)"/>
    <property type="match status" value="1"/>
</dbReference>
<dbReference type="PROSITE" id="PS50016">
    <property type="entry name" value="ZF_PHD_2"/>
    <property type="match status" value="1"/>
</dbReference>
<comment type="subcellular location">
    <subcellularLocation>
        <location evidence="1">Nucleus</location>
    </subcellularLocation>
</comment>
<comment type="caution">
    <text evidence="10">The sequence shown here is derived from an EMBL/GenBank/DDBJ whole genome shotgun (WGS) entry which is preliminary data.</text>
</comment>
<dbReference type="InterPro" id="IPR013083">
    <property type="entry name" value="Znf_RING/FYVE/PHD"/>
</dbReference>
<dbReference type="GO" id="GO:0006357">
    <property type="term" value="P:regulation of transcription by RNA polymerase II"/>
    <property type="evidence" value="ECO:0007669"/>
    <property type="project" value="TreeGrafter"/>
</dbReference>
<dbReference type="PANTHER" id="PTHR46309:SF15">
    <property type="entry name" value="PHD-FINGER PROTEIN"/>
    <property type="match status" value="1"/>
</dbReference>
<feature type="compositionally biased region" description="Acidic residues" evidence="7">
    <location>
        <begin position="197"/>
        <end position="211"/>
    </location>
</feature>
<evidence type="ECO:0000256" key="1">
    <source>
        <dbReference type="ARBA" id="ARBA00004123"/>
    </source>
</evidence>
<evidence type="ECO:0000259" key="8">
    <source>
        <dbReference type="PROSITE" id="PS50016"/>
    </source>
</evidence>
<feature type="compositionally biased region" description="Basic and acidic residues" evidence="7">
    <location>
        <begin position="282"/>
        <end position="292"/>
    </location>
</feature>
<dbReference type="SMART" id="SM00249">
    <property type="entry name" value="PHD"/>
    <property type="match status" value="2"/>
</dbReference>
<dbReference type="Pfam" id="PF22970">
    <property type="entry name" value="DUF7028"/>
    <property type="match status" value="1"/>
</dbReference>
<dbReference type="InterPro" id="IPR019787">
    <property type="entry name" value="Znf_PHD-finger"/>
</dbReference>
<dbReference type="GO" id="GO:0005634">
    <property type="term" value="C:nucleus"/>
    <property type="evidence" value="ECO:0007669"/>
    <property type="project" value="UniProtKB-SubCell"/>
</dbReference>
<feature type="compositionally biased region" description="Basic residues" evidence="7">
    <location>
        <begin position="162"/>
        <end position="173"/>
    </location>
</feature>
<feature type="compositionally biased region" description="Low complexity" evidence="7">
    <location>
        <begin position="114"/>
        <end position="141"/>
    </location>
</feature>
<gene>
    <name evidence="10" type="ORF">RIF29_12653</name>
</gene>
<organism evidence="10 11">
    <name type="scientific">Crotalaria pallida</name>
    <name type="common">Smooth rattlebox</name>
    <name type="synonym">Crotalaria striata</name>
    <dbReference type="NCBI Taxonomy" id="3830"/>
    <lineage>
        <taxon>Eukaryota</taxon>
        <taxon>Viridiplantae</taxon>
        <taxon>Streptophyta</taxon>
        <taxon>Embryophyta</taxon>
        <taxon>Tracheophyta</taxon>
        <taxon>Spermatophyta</taxon>
        <taxon>Magnoliopsida</taxon>
        <taxon>eudicotyledons</taxon>
        <taxon>Gunneridae</taxon>
        <taxon>Pentapetalae</taxon>
        <taxon>rosids</taxon>
        <taxon>fabids</taxon>
        <taxon>Fabales</taxon>
        <taxon>Fabaceae</taxon>
        <taxon>Papilionoideae</taxon>
        <taxon>50 kb inversion clade</taxon>
        <taxon>genistoids sensu lato</taxon>
        <taxon>core genistoids</taxon>
        <taxon>Crotalarieae</taxon>
        <taxon>Crotalaria</taxon>
    </lineage>
</organism>
<proteinExistence type="predicted"/>
<name>A0AAN9P1Y4_CROPI</name>
<dbReference type="Pfam" id="PF23209">
    <property type="entry name" value="IDM1_C"/>
    <property type="match status" value="1"/>
</dbReference>
<evidence type="ECO:0000256" key="3">
    <source>
        <dbReference type="ARBA" id="ARBA00022771"/>
    </source>
</evidence>
<keyword evidence="2" id="KW-0479">Metal-binding</keyword>
<keyword evidence="5" id="KW-0539">Nucleus</keyword>
<evidence type="ECO:0000256" key="4">
    <source>
        <dbReference type="ARBA" id="ARBA00022833"/>
    </source>
</evidence>
<keyword evidence="11" id="KW-1185">Reference proteome</keyword>
<dbReference type="InterPro" id="IPR042163">
    <property type="entry name" value="PHF12"/>
</dbReference>
<dbReference type="PROSITE" id="PS51186">
    <property type="entry name" value="GNAT"/>
    <property type="match status" value="1"/>
</dbReference>
<dbReference type="InterPro" id="IPR032308">
    <property type="entry name" value="TDBD"/>
</dbReference>
<dbReference type="GO" id="GO:0016747">
    <property type="term" value="F:acyltransferase activity, transferring groups other than amino-acyl groups"/>
    <property type="evidence" value="ECO:0007669"/>
    <property type="project" value="InterPro"/>
</dbReference>
<evidence type="ECO:0000256" key="2">
    <source>
        <dbReference type="ARBA" id="ARBA00022723"/>
    </source>
</evidence>
<dbReference type="InterPro" id="IPR011011">
    <property type="entry name" value="Znf_FYVE_PHD"/>
</dbReference>
<dbReference type="Pfam" id="PF23011">
    <property type="entry name" value="PHD-1st_NSD"/>
    <property type="match status" value="1"/>
</dbReference>
<dbReference type="Gene3D" id="3.40.630.30">
    <property type="match status" value="1"/>
</dbReference>
<dbReference type="InterPro" id="IPR054292">
    <property type="entry name" value="DUF7028"/>
</dbReference>
<dbReference type="InterPro" id="IPR056511">
    <property type="entry name" value="IDM1_C"/>
</dbReference>
<evidence type="ECO:0000256" key="6">
    <source>
        <dbReference type="PROSITE-ProRule" id="PRU00146"/>
    </source>
</evidence>
<evidence type="ECO:0000256" key="5">
    <source>
        <dbReference type="ARBA" id="ARBA00023242"/>
    </source>
</evidence>
<dbReference type="Proteomes" id="UP001372338">
    <property type="component" value="Unassembled WGS sequence"/>
</dbReference>
<evidence type="ECO:0000259" key="9">
    <source>
        <dbReference type="PROSITE" id="PS51186"/>
    </source>
</evidence>
<sequence length="711" mass="80769">MMEAPPPPKEENIEAEYSPQAVIDWYEFTGGSQVYKRGRVDGDEKNKKCGARELSTKAKKHLLSLGWSFWYADKKTRYELRYKSPNGKNYISLKTACKGCIKDGVYGPPLRTRTTTVEPSSTISIPSSSSSEAHTTSAITTLKEEEEQQQHKQPRAYNKTRVQPRRCNKKEQRRRSDSSENELSRKCKKKRKRESESSSEEEEEEEEEEWSLESNKRATQCTRLTPDDDDVNKGGGKVLRSSKRATRDGSCDDDLSSSLRKHSEGCGDSSPIHGHKGGKVLRSRDENRDSPSMHKPRTVISWLIDKKVVSLEAKVHYRGGKNKNNVMKRGRLLRDGIACDCCGSVFSLTRFEDHAGSTKHRPSANIFLDDDGRSLMDCQMEARVSLNYALMSQGFVNYLDQSDNICSICHYGGDLMLCDRCPSAFHHTCLGLEKVPDGDWFCSSCCCKICNKPRFSDEDGEAKHEDNSVLCCDQCERKYHIGCLKSKGFAKLKECVNENWFCNSDCENIFFSLQKLIGKTISLEADNLTLTFLKKTLRCDGNYSDDELEGLSQIENRLSVALGVMHECFEPITDVTSGRDIVADVIFSKGSRFNRLNFAGFYTVTLERNDEVISVAIIRVYGQRVAEVPLVATRRQFRRQGMCRILMNEIEKVLAQFGVERLVLPAARDVVETWTTSFGFARMTDADKYQLREYTFLDFQDSILCHKPLKK</sequence>
<feature type="domain" description="PHD-type" evidence="8">
    <location>
        <begin position="403"/>
        <end position="448"/>
    </location>
</feature>
<dbReference type="PANTHER" id="PTHR46309">
    <property type="entry name" value="PHD FINGER PROTEIN 12"/>
    <property type="match status" value="1"/>
</dbReference>
<evidence type="ECO:0000256" key="7">
    <source>
        <dbReference type="SAM" id="MobiDB-lite"/>
    </source>
</evidence>
<dbReference type="SUPFAM" id="SSF57903">
    <property type="entry name" value="FYVE/PHD zinc finger"/>
    <property type="match status" value="1"/>
</dbReference>
<dbReference type="Gene3D" id="3.30.40.10">
    <property type="entry name" value="Zinc/RING finger domain, C3HC4 (zinc finger)"/>
    <property type="match status" value="2"/>
</dbReference>
<keyword evidence="3 6" id="KW-0863">Zinc-finger</keyword>
<dbReference type="InterPro" id="IPR000182">
    <property type="entry name" value="GNAT_dom"/>
</dbReference>
<dbReference type="AlphaFoldDB" id="A0AAN9P1Y4"/>
<reference evidence="10 11" key="1">
    <citation type="submission" date="2024-01" db="EMBL/GenBank/DDBJ databases">
        <title>The genomes of 5 underutilized Papilionoideae crops provide insights into root nodulation and disease resistanc.</title>
        <authorList>
            <person name="Yuan L."/>
        </authorList>
    </citation>
    <scope>NUCLEOTIDE SEQUENCE [LARGE SCALE GENOMIC DNA]</scope>
    <source>
        <strain evidence="10">ZHUSHIDOU_FW_LH</strain>
        <tissue evidence="10">Leaf</tissue>
    </source>
</reference>
<dbReference type="Pfam" id="PF16135">
    <property type="entry name" value="TDBD"/>
    <property type="match status" value="1"/>
</dbReference>
<dbReference type="GO" id="GO:0003714">
    <property type="term" value="F:transcription corepressor activity"/>
    <property type="evidence" value="ECO:0007669"/>
    <property type="project" value="InterPro"/>
</dbReference>
<accession>A0AAN9P1Y4</accession>
<protein>
    <submittedName>
        <fullName evidence="10">Uncharacterized protein</fullName>
    </submittedName>
</protein>
<dbReference type="InterPro" id="IPR016181">
    <property type="entry name" value="Acyl_CoA_acyltransferase"/>
</dbReference>
<feature type="compositionally biased region" description="Basic and acidic residues" evidence="7">
    <location>
        <begin position="174"/>
        <end position="185"/>
    </location>
</feature>
<feature type="region of interest" description="Disordered" evidence="7">
    <location>
        <begin position="108"/>
        <end position="294"/>
    </location>
</feature>
<dbReference type="EMBL" id="JAYWIO010000002">
    <property type="protein sequence ID" value="KAK7283251.1"/>
    <property type="molecule type" value="Genomic_DNA"/>
</dbReference>